<dbReference type="RefSeq" id="XP_021853615.1">
    <property type="nucleotide sequence ID" value="XM_021997923.2"/>
</dbReference>
<protein>
    <recommendedName>
        <fullName evidence="2">INO80 complex subunit B-like conserved region domain-containing protein</fullName>
    </recommendedName>
</protein>
<dbReference type="PANTHER" id="PTHR21561:SF16">
    <property type="entry name" value="PAPA-1-LIKE FAMILY PROTEIN _ ZINC FINGER (HIT TYPE) FAMILY PROTEIN"/>
    <property type="match status" value="1"/>
</dbReference>
<dbReference type="InterPro" id="IPR029523">
    <property type="entry name" value="INO80B/Ies2"/>
</dbReference>
<dbReference type="GO" id="GO:0031011">
    <property type="term" value="C:Ino80 complex"/>
    <property type="evidence" value="ECO:0000318"/>
    <property type="project" value="GO_Central"/>
</dbReference>
<feature type="region of interest" description="Disordered" evidence="1">
    <location>
        <begin position="262"/>
        <end position="282"/>
    </location>
</feature>
<keyword evidence="3" id="KW-1185">Reference proteome</keyword>
<dbReference type="Proteomes" id="UP000813463">
    <property type="component" value="Chromosome 3"/>
</dbReference>
<dbReference type="Pfam" id="PF04438">
    <property type="entry name" value="zf-HIT"/>
    <property type="match status" value="1"/>
</dbReference>
<dbReference type="InterPro" id="IPR007529">
    <property type="entry name" value="Znf_HIT"/>
</dbReference>
<name>A0A9R0K071_SPIOL</name>
<evidence type="ECO:0000259" key="2">
    <source>
        <dbReference type="SMART" id="SM01406"/>
    </source>
</evidence>
<dbReference type="InterPro" id="IPR006880">
    <property type="entry name" value="INO80B_C"/>
</dbReference>
<feature type="compositionally biased region" description="Basic residues" evidence="1">
    <location>
        <begin position="16"/>
        <end position="27"/>
    </location>
</feature>
<reference evidence="4" key="2">
    <citation type="submission" date="2025-08" db="UniProtKB">
        <authorList>
            <consortium name="RefSeq"/>
        </authorList>
    </citation>
    <scope>IDENTIFICATION</scope>
    <source>
        <tissue evidence="4">Leaf</tissue>
    </source>
</reference>
<accession>A0A9R0K071</accession>
<dbReference type="GO" id="GO:0006338">
    <property type="term" value="P:chromatin remodeling"/>
    <property type="evidence" value="ECO:0007669"/>
    <property type="project" value="InterPro"/>
</dbReference>
<reference evidence="3" key="1">
    <citation type="journal article" date="2021" name="Nat. Commun.">
        <title>Genomic analyses provide insights into spinach domestication and the genetic basis of agronomic traits.</title>
        <authorList>
            <person name="Cai X."/>
            <person name="Sun X."/>
            <person name="Xu C."/>
            <person name="Sun H."/>
            <person name="Wang X."/>
            <person name="Ge C."/>
            <person name="Zhang Z."/>
            <person name="Wang Q."/>
            <person name="Fei Z."/>
            <person name="Jiao C."/>
            <person name="Wang Q."/>
        </authorList>
    </citation>
    <scope>NUCLEOTIDE SEQUENCE [LARGE SCALE GENOMIC DNA]</scope>
    <source>
        <strain evidence="3">cv. Varoflay</strain>
    </source>
</reference>
<feature type="domain" description="INO80 complex subunit B-like conserved region" evidence="2">
    <location>
        <begin position="287"/>
        <end position="371"/>
    </location>
</feature>
<evidence type="ECO:0000313" key="4">
    <source>
        <dbReference type="RefSeq" id="XP_021853615.1"/>
    </source>
</evidence>
<gene>
    <name evidence="4" type="primary">LOC110793083</name>
</gene>
<dbReference type="CDD" id="cd23021">
    <property type="entry name" value="zf-HIT_IN80B"/>
    <property type="match status" value="1"/>
</dbReference>
<feature type="region of interest" description="Disordered" evidence="1">
    <location>
        <begin position="1"/>
        <end position="30"/>
    </location>
</feature>
<dbReference type="AlphaFoldDB" id="A0A9R0K071"/>
<dbReference type="Pfam" id="PF04795">
    <property type="entry name" value="PAPA-1"/>
    <property type="match status" value="1"/>
</dbReference>
<sequence>MEWPSGPATSPCVPAARKKRSNFHRRPHPDPKTIASFLNVFTVPSSPAEYEAISLHCSNVNLRIGTSSESYCSPSDHNRSDINKLKKVKLKLGGITHTIHTKPTTEIAFDSRDVSGAHLKQDFPENSVLDVKENFSRRHVDHKSKRATKKFDLDEGFDDDDDEEIRYLKKLRASKASSGYVDRQEENGKKSKGIVTLMGLDYSDTKDGKRKSRIKEDNDFEMELTSDDELKSKRKRLTGDLVDPTGRELTIKTRKRALECPESGGLVEYPNGLPSAPSKKQQLSEVEQQVRKAEVAQRRRVQAEKAAKEAEAEAIRRILGQDSNRKKGEKLKKQQDELAQERLGKVSELGPNTIRWIMGPHGTVVTFSEDMGLPKILDPLPCRYPPPREKCVGPNCTNEYKYRDSKSKLPLCSLHCYKAVRGNVDLLPAC</sequence>
<dbReference type="PANTHER" id="PTHR21561">
    <property type="entry name" value="INO80 COMPLEX SUBUNIT B"/>
    <property type="match status" value="1"/>
</dbReference>
<dbReference type="OrthoDB" id="2021186at2759"/>
<dbReference type="KEGG" id="soe:110793083"/>
<dbReference type="SMART" id="SM01406">
    <property type="entry name" value="PAPA-1"/>
    <property type="match status" value="1"/>
</dbReference>
<proteinExistence type="predicted"/>
<dbReference type="GeneID" id="110793083"/>
<evidence type="ECO:0000313" key="3">
    <source>
        <dbReference type="Proteomes" id="UP000813463"/>
    </source>
</evidence>
<organism evidence="3 4">
    <name type="scientific">Spinacia oleracea</name>
    <name type="common">Spinach</name>
    <dbReference type="NCBI Taxonomy" id="3562"/>
    <lineage>
        <taxon>Eukaryota</taxon>
        <taxon>Viridiplantae</taxon>
        <taxon>Streptophyta</taxon>
        <taxon>Embryophyta</taxon>
        <taxon>Tracheophyta</taxon>
        <taxon>Spermatophyta</taxon>
        <taxon>Magnoliopsida</taxon>
        <taxon>eudicotyledons</taxon>
        <taxon>Gunneridae</taxon>
        <taxon>Pentapetalae</taxon>
        <taxon>Caryophyllales</taxon>
        <taxon>Chenopodiaceae</taxon>
        <taxon>Chenopodioideae</taxon>
        <taxon>Anserineae</taxon>
        <taxon>Spinacia</taxon>
    </lineage>
</organism>
<evidence type="ECO:0000256" key="1">
    <source>
        <dbReference type="SAM" id="MobiDB-lite"/>
    </source>
</evidence>